<dbReference type="PANTHER" id="PTHR14154">
    <property type="entry name" value="UPF0041 BRAIN PROTEIN 44-RELATED"/>
    <property type="match status" value="1"/>
</dbReference>
<name>A0A1D1XVP3_9ARAE</name>
<keyword evidence="2" id="KW-0812">Transmembrane</keyword>
<accession>A0A1D1XVP3</accession>
<evidence type="ECO:0000256" key="5">
    <source>
        <dbReference type="SAM" id="MobiDB-lite"/>
    </source>
</evidence>
<evidence type="ECO:0000256" key="2">
    <source>
        <dbReference type="ARBA" id="ARBA00022692"/>
    </source>
</evidence>
<proteinExistence type="predicted"/>
<sequence>MMAVSAALVPCAVTPLAPSLSTPQGRRAGLLRVRCQAQEKPQDPAPPVAPPPPPSAAAPEASTGLWEVLAFGGPGPERINGRLAMVGFVAALGVEAARGEGVAAQLAGGGGLAWFAVTAAVVTAASLVPLLRGVTAESASGRVMTPEAELWNGRLAMLGLVALAFTEYLKGGPLV</sequence>
<evidence type="ECO:0000256" key="1">
    <source>
        <dbReference type="ARBA" id="ARBA00004141"/>
    </source>
</evidence>
<evidence type="ECO:0000256" key="4">
    <source>
        <dbReference type="ARBA" id="ARBA00023136"/>
    </source>
</evidence>
<keyword evidence="4" id="KW-0472">Membrane</keyword>
<dbReference type="EMBL" id="GDJX01021495">
    <property type="protein sequence ID" value="JAT46441.1"/>
    <property type="molecule type" value="Transcribed_RNA"/>
</dbReference>
<gene>
    <name evidence="6" type="primary">ELI_0</name>
    <name evidence="6" type="ORF">g.108486</name>
</gene>
<dbReference type="SUPFAM" id="SSF103511">
    <property type="entry name" value="Chlorophyll a-b binding protein"/>
    <property type="match status" value="1"/>
</dbReference>
<organism evidence="6">
    <name type="scientific">Anthurium amnicola</name>
    <dbReference type="NCBI Taxonomy" id="1678845"/>
    <lineage>
        <taxon>Eukaryota</taxon>
        <taxon>Viridiplantae</taxon>
        <taxon>Streptophyta</taxon>
        <taxon>Embryophyta</taxon>
        <taxon>Tracheophyta</taxon>
        <taxon>Spermatophyta</taxon>
        <taxon>Magnoliopsida</taxon>
        <taxon>Liliopsida</taxon>
        <taxon>Araceae</taxon>
        <taxon>Pothoideae</taxon>
        <taxon>Potheae</taxon>
        <taxon>Anthurium</taxon>
    </lineage>
</organism>
<dbReference type="GO" id="GO:0016020">
    <property type="term" value="C:membrane"/>
    <property type="evidence" value="ECO:0007669"/>
    <property type="project" value="UniProtKB-SubCell"/>
</dbReference>
<feature type="region of interest" description="Disordered" evidence="5">
    <location>
        <begin position="37"/>
        <end position="59"/>
    </location>
</feature>
<reference evidence="6" key="1">
    <citation type="submission" date="2015-07" db="EMBL/GenBank/DDBJ databases">
        <title>Transcriptome Assembly of Anthurium amnicola.</title>
        <authorList>
            <person name="Suzuki J."/>
        </authorList>
    </citation>
    <scope>NUCLEOTIDE SEQUENCE</scope>
</reference>
<evidence type="ECO:0000256" key="3">
    <source>
        <dbReference type="ARBA" id="ARBA00022989"/>
    </source>
</evidence>
<feature type="compositionally biased region" description="Pro residues" evidence="5">
    <location>
        <begin position="43"/>
        <end position="56"/>
    </location>
</feature>
<comment type="subcellular location">
    <subcellularLocation>
        <location evidence="1">Membrane</location>
        <topology evidence="1">Multi-pass membrane protein</topology>
    </subcellularLocation>
</comment>
<evidence type="ECO:0000313" key="6">
    <source>
        <dbReference type="EMBL" id="JAT46441.1"/>
    </source>
</evidence>
<protein>
    <submittedName>
        <fullName evidence="6">Early light-induced protein, chloroplastic</fullName>
    </submittedName>
</protein>
<keyword evidence="3" id="KW-1133">Transmembrane helix</keyword>
<dbReference type="AlphaFoldDB" id="A0A1D1XVP3"/>